<dbReference type="InterPro" id="IPR041715">
    <property type="entry name" value="HisRS-like_core"/>
</dbReference>
<sequence>MKFQSLRGMYDLVPDNLSSWQFVESKIFEILSSYGYKEIRFPIVEHTDLFKRSVGESTDIVEKEMYSFEDRNGDLISLRPEGTAGCVRACIQNGLLHNQTQRLYYSGPMFRRERPQKGRQRQFFQIGVEAFGFPGPDIDLEMIFMTSAMFKALGLSDVVTLNINTIGAADDRSKYINSLVEYLQKHESDLDEDSKRRLKKNPLRILDSKNPDIQRVLSKAPLMIEQLGKNARDEFDQICSTLTKRGIKFVINPKLVRGLDYYSKIVFEWTTTELGSQDAICAGGRYDGLVEQLGGKFCEGVGFAIGLERTVLLAEKLEIVPENFFINSDVFVVCDESVWSHGILVLEELRSKCPGLRITFNCGGGSLKSQMKKADRSGSRVALIVGDDEVLNNSVSLKYLRENKEQELVDVKVLPGILDSIFSIGGD</sequence>
<dbReference type="EC" id="6.1.1.21" evidence="11"/>
<protein>
    <recommendedName>
        <fullName evidence="11">Histidine--tRNA ligase</fullName>
        <ecNumber evidence="11">6.1.1.21</ecNumber>
    </recommendedName>
    <alternativeName>
        <fullName evidence="11">Histidyl-tRNA synthetase</fullName>
        <shortName evidence="11">HisRS</shortName>
    </alternativeName>
</protein>
<evidence type="ECO:0000256" key="12">
    <source>
        <dbReference type="PIRSR" id="PIRSR001549-1"/>
    </source>
</evidence>
<dbReference type="InterPro" id="IPR015807">
    <property type="entry name" value="His-tRNA-ligase"/>
</dbReference>
<evidence type="ECO:0000256" key="7">
    <source>
        <dbReference type="ARBA" id="ARBA00022840"/>
    </source>
</evidence>
<feature type="binding site" evidence="12">
    <location>
        <begin position="81"/>
        <end position="83"/>
    </location>
    <ligand>
        <name>L-histidine</name>
        <dbReference type="ChEBI" id="CHEBI:57595"/>
    </ligand>
</feature>
<dbReference type="PIRSF" id="PIRSF001549">
    <property type="entry name" value="His-tRNA_synth"/>
    <property type="match status" value="1"/>
</dbReference>
<dbReference type="Pfam" id="PF13393">
    <property type="entry name" value="tRNA-synt_His"/>
    <property type="match status" value="1"/>
</dbReference>
<feature type="binding site" evidence="12">
    <location>
        <position position="125"/>
    </location>
    <ligand>
        <name>L-histidine</name>
        <dbReference type="ChEBI" id="CHEBI:57595"/>
    </ligand>
</feature>
<keyword evidence="8 11" id="KW-0648">Protein biosynthesis</keyword>
<dbReference type="InterPro" id="IPR004516">
    <property type="entry name" value="HisRS/HisZ"/>
</dbReference>
<feature type="binding site" evidence="12">
    <location>
        <position position="129"/>
    </location>
    <ligand>
        <name>L-histidine</name>
        <dbReference type="ChEBI" id="CHEBI:57595"/>
    </ligand>
</feature>
<dbReference type="EMBL" id="SHBO01000003">
    <property type="protein sequence ID" value="RZO08610.1"/>
    <property type="molecule type" value="Genomic_DNA"/>
</dbReference>
<dbReference type="GO" id="GO:0006427">
    <property type="term" value="P:histidyl-tRNA aminoacylation"/>
    <property type="evidence" value="ECO:0007669"/>
    <property type="project" value="UniProtKB-UniRule"/>
</dbReference>
<evidence type="ECO:0000259" key="13">
    <source>
        <dbReference type="PROSITE" id="PS50862"/>
    </source>
</evidence>
<feature type="binding site" evidence="12">
    <location>
        <position position="111"/>
    </location>
    <ligand>
        <name>L-histidine</name>
        <dbReference type="ChEBI" id="CHEBI:57595"/>
    </ligand>
</feature>
<evidence type="ECO:0000256" key="9">
    <source>
        <dbReference type="ARBA" id="ARBA00023146"/>
    </source>
</evidence>
<keyword evidence="5 11" id="KW-0436">Ligase</keyword>
<dbReference type="Gene3D" id="3.30.930.10">
    <property type="entry name" value="Bira Bifunctional Protein, Domain 2"/>
    <property type="match status" value="1"/>
</dbReference>
<comment type="caution">
    <text evidence="14">The sequence shown here is derived from an EMBL/GenBank/DDBJ whole genome shotgun (WGS) entry which is preliminary data.</text>
</comment>
<dbReference type="SUPFAM" id="SSF52954">
    <property type="entry name" value="Class II aaRS ABD-related"/>
    <property type="match status" value="1"/>
</dbReference>
<evidence type="ECO:0000256" key="2">
    <source>
        <dbReference type="ARBA" id="ARBA00008226"/>
    </source>
</evidence>
<dbReference type="Gene3D" id="3.40.50.800">
    <property type="entry name" value="Anticodon-binding domain"/>
    <property type="match status" value="1"/>
</dbReference>
<comment type="catalytic activity">
    <reaction evidence="10 11">
        <text>tRNA(His) + L-histidine + ATP = L-histidyl-tRNA(His) + AMP + diphosphate + H(+)</text>
        <dbReference type="Rhea" id="RHEA:17313"/>
        <dbReference type="Rhea" id="RHEA-COMP:9665"/>
        <dbReference type="Rhea" id="RHEA-COMP:9689"/>
        <dbReference type="ChEBI" id="CHEBI:15378"/>
        <dbReference type="ChEBI" id="CHEBI:30616"/>
        <dbReference type="ChEBI" id="CHEBI:33019"/>
        <dbReference type="ChEBI" id="CHEBI:57595"/>
        <dbReference type="ChEBI" id="CHEBI:78442"/>
        <dbReference type="ChEBI" id="CHEBI:78527"/>
        <dbReference type="ChEBI" id="CHEBI:456215"/>
        <dbReference type="EC" id="6.1.1.21"/>
    </reaction>
</comment>
<evidence type="ECO:0000256" key="5">
    <source>
        <dbReference type="ARBA" id="ARBA00022598"/>
    </source>
</evidence>
<keyword evidence="9 11" id="KW-0030">Aminoacyl-tRNA synthetase</keyword>
<comment type="subcellular location">
    <subcellularLocation>
        <location evidence="1 11">Cytoplasm</location>
    </subcellularLocation>
</comment>
<dbReference type="CDD" id="cd00773">
    <property type="entry name" value="HisRS-like_core"/>
    <property type="match status" value="1"/>
</dbReference>
<dbReference type="NCBIfam" id="TIGR00442">
    <property type="entry name" value="hisS"/>
    <property type="match status" value="1"/>
</dbReference>
<evidence type="ECO:0000256" key="10">
    <source>
        <dbReference type="ARBA" id="ARBA00047639"/>
    </source>
</evidence>
<feature type="binding site" evidence="12">
    <location>
        <begin position="261"/>
        <end position="262"/>
    </location>
    <ligand>
        <name>L-histidine</name>
        <dbReference type="ChEBI" id="CHEBI:57595"/>
    </ligand>
</feature>
<keyword evidence="7 11" id="KW-0067">ATP-binding</keyword>
<dbReference type="PROSITE" id="PS50862">
    <property type="entry name" value="AA_TRNA_LIGASE_II"/>
    <property type="match status" value="1"/>
</dbReference>
<accession>A0A520LP41</accession>
<dbReference type="InterPro" id="IPR036621">
    <property type="entry name" value="Anticodon-bd_dom_sf"/>
</dbReference>
<dbReference type="Pfam" id="PF03129">
    <property type="entry name" value="HGTP_anticodon"/>
    <property type="match status" value="1"/>
</dbReference>
<evidence type="ECO:0000313" key="14">
    <source>
        <dbReference type="EMBL" id="RZO08610.1"/>
    </source>
</evidence>
<dbReference type="InterPro" id="IPR004154">
    <property type="entry name" value="Anticodon-bd"/>
</dbReference>
<dbReference type="AlphaFoldDB" id="A0A520LP41"/>
<name>A0A520LP41_9GAMM</name>
<organism evidence="14 15">
    <name type="scientific">SAR92 clade bacterium</name>
    <dbReference type="NCBI Taxonomy" id="2315479"/>
    <lineage>
        <taxon>Bacteria</taxon>
        <taxon>Pseudomonadati</taxon>
        <taxon>Pseudomonadota</taxon>
        <taxon>Gammaproteobacteria</taxon>
        <taxon>Cellvibrionales</taxon>
        <taxon>Porticoccaceae</taxon>
        <taxon>SAR92 clade</taxon>
    </lineage>
</organism>
<evidence type="ECO:0000313" key="15">
    <source>
        <dbReference type="Proteomes" id="UP000318148"/>
    </source>
</evidence>
<dbReference type="InterPro" id="IPR045864">
    <property type="entry name" value="aa-tRNA-synth_II/BPL/LPL"/>
</dbReference>
<dbReference type="Proteomes" id="UP000318148">
    <property type="component" value="Unassembled WGS sequence"/>
</dbReference>
<gene>
    <name evidence="11" type="primary">hisS</name>
    <name evidence="14" type="ORF">EVB02_00395</name>
</gene>
<keyword evidence="4 11" id="KW-0963">Cytoplasm</keyword>
<dbReference type="InterPro" id="IPR006195">
    <property type="entry name" value="aa-tRNA-synth_II"/>
</dbReference>
<evidence type="ECO:0000256" key="11">
    <source>
        <dbReference type="HAMAP-Rule" id="MF_00127"/>
    </source>
</evidence>
<proteinExistence type="inferred from homology"/>
<reference evidence="14 15" key="1">
    <citation type="submission" date="2019-02" db="EMBL/GenBank/DDBJ databases">
        <title>Prokaryotic population dynamics and viral predation in marine succession experiment using metagenomics: the confinement effect.</title>
        <authorList>
            <person name="Haro-Moreno J.M."/>
            <person name="Rodriguez-Valera F."/>
            <person name="Lopez-Perez M."/>
        </authorList>
    </citation>
    <scope>NUCLEOTIDE SEQUENCE [LARGE SCALE GENOMIC DNA]</scope>
    <source>
        <strain evidence="14">MED-G169</strain>
    </source>
</reference>
<dbReference type="GO" id="GO:0004821">
    <property type="term" value="F:histidine-tRNA ligase activity"/>
    <property type="evidence" value="ECO:0007669"/>
    <property type="project" value="UniProtKB-UniRule"/>
</dbReference>
<dbReference type="PANTHER" id="PTHR43707">
    <property type="entry name" value="HISTIDYL-TRNA SYNTHETASE"/>
    <property type="match status" value="1"/>
</dbReference>
<feature type="domain" description="Aminoacyl-transfer RNA synthetases class-II family profile" evidence="13">
    <location>
        <begin position="1"/>
        <end position="313"/>
    </location>
</feature>
<comment type="similarity">
    <text evidence="2 11">Belongs to the class-II aminoacyl-tRNA synthetase family.</text>
</comment>
<dbReference type="GO" id="GO:0005737">
    <property type="term" value="C:cytoplasm"/>
    <property type="evidence" value="ECO:0007669"/>
    <property type="project" value="UniProtKB-SubCell"/>
</dbReference>
<dbReference type="PANTHER" id="PTHR43707:SF1">
    <property type="entry name" value="HISTIDINE--TRNA LIGASE, MITOCHONDRIAL-RELATED"/>
    <property type="match status" value="1"/>
</dbReference>
<evidence type="ECO:0000256" key="4">
    <source>
        <dbReference type="ARBA" id="ARBA00022490"/>
    </source>
</evidence>
<feature type="binding site" evidence="12">
    <location>
        <position position="257"/>
    </location>
    <ligand>
        <name>L-histidine</name>
        <dbReference type="ChEBI" id="CHEBI:57595"/>
    </ligand>
</feature>
<evidence type="ECO:0000256" key="3">
    <source>
        <dbReference type="ARBA" id="ARBA00011738"/>
    </source>
</evidence>
<evidence type="ECO:0000256" key="1">
    <source>
        <dbReference type="ARBA" id="ARBA00004496"/>
    </source>
</evidence>
<keyword evidence="6 11" id="KW-0547">Nucleotide-binding</keyword>
<dbReference type="HAMAP" id="MF_00127">
    <property type="entry name" value="His_tRNA_synth"/>
    <property type="match status" value="1"/>
</dbReference>
<comment type="subunit">
    <text evidence="3 11">Homodimer.</text>
</comment>
<dbReference type="FunFam" id="3.30.930.10:FF:000005">
    <property type="entry name" value="Histidine--tRNA ligase"/>
    <property type="match status" value="1"/>
</dbReference>
<evidence type="ECO:0000256" key="8">
    <source>
        <dbReference type="ARBA" id="ARBA00022917"/>
    </source>
</evidence>
<dbReference type="SUPFAM" id="SSF55681">
    <property type="entry name" value="Class II aaRS and biotin synthetases"/>
    <property type="match status" value="1"/>
</dbReference>
<evidence type="ECO:0000256" key="6">
    <source>
        <dbReference type="ARBA" id="ARBA00022741"/>
    </source>
</evidence>
<dbReference type="GO" id="GO:0005524">
    <property type="term" value="F:ATP binding"/>
    <property type="evidence" value="ECO:0007669"/>
    <property type="project" value="UniProtKB-UniRule"/>
</dbReference>